<evidence type="ECO:0000259" key="2">
    <source>
        <dbReference type="PROSITE" id="PS50162"/>
    </source>
</evidence>
<protein>
    <recommendedName>
        <fullName evidence="2">RecA family profile 1 domain-containing protein</fullName>
    </recommendedName>
</protein>
<dbReference type="GO" id="GO:0003690">
    <property type="term" value="F:double-stranded DNA binding"/>
    <property type="evidence" value="ECO:0007669"/>
    <property type="project" value="TreeGrafter"/>
</dbReference>
<dbReference type="PANTHER" id="PTHR46456:SF1">
    <property type="entry name" value="DNA REPAIR PROTEIN RAD51 HOMOLOG 2"/>
    <property type="match status" value="1"/>
</dbReference>
<dbReference type="GO" id="GO:0000400">
    <property type="term" value="F:four-way junction DNA binding"/>
    <property type="evidence" value="ECO:0007669"/>
    <property type="project" value="TreeGrafter"/>
</dbReference>
<dbReference type="SUPFAM" id="SSF52540">
    <property type="entry name" value="P-loop containing nucleoside triphosphate hydrolases"/>
    <property type="match status" value="1"/>
</dbReference>
<dbReference type="GO" id="GO:0005524">
    <property type="term" value="F:ATP binding"/>
    <property type="evidence" value="ECO:0007669"/>
    <property type="project" value="InterPro"/>
</dbReference>
<dbReference type="InterPro" id="IPR027417">
    <property type="entry name" value="P-loop_NTPase"/>
</dbReference>
<dbReference type="InterPro" id="IPR013632">
    <property type="entry name" value="Rad51_C"/>
</dbReference>
<evidence type="ECO:0000256" key="1">
    <source>
        <dbReference type="SAM" id="MobiDB-lite"/>
    </source>
</evidence>
<gene>
    <name evidence="3" type="ORF">H310_06188</name>
</gene>
<dbReference type="GO" id="GO:0000724">
    <property type="term" value="P:double-strand break repair via homologous recombination"/>
    <property type="evidence" value="ECO:0007669"/>
    <property type="project" value="InterPro"/>
</dbReference>
<dbReference type="InterPro" id="IPR020588">
    <property type="entry name" value="RecA_ATP-bd"/>
</dbReference>
<name>A0A024U7F8_9STRA</name>
<dbReference type="GeneID" id="20083238"/>
<dbReference type="STRING" id="157072.A0A024U7F8"/>
<proteinExistence type="predicted"/>
<dbReference type="GO" id="GO:0033063">
    <property type="term" value="C:Rad51B-Rad51C-Rad51D-XRCC2 complex"/>
    <property type="evidence" value="ECO:0007669"/>
    <property type="project" value="InterPro"/>
</dbReference>
<feature type="region of interest" description="Disordered" evidence="1">
    <location>
        <begin position="441"/>
        <end position="479"/>
    </location>
</feature>
<sequence length="479" mass="51975">MRSTLSHITTEHLGICSVQWCSARQVSAKGGAPSGYDRGTGDLRAAMLRHLLAQEGVDERRIKKLEAKGIRSLKKMFQKSEWDLAHILDMSVDDLQTLLLRVATRDCPKPSSVMEMFLQSVSFPSSLRTALPQLDNALCGGIPTAAITEIAGVSATGKSQFCMQLAVLCALEHHDGAVVYFESCGNFSAKRLMEIASERLSHQQYSTDALRQSKVEAVARQVRVVTVENLDRLETNVRGLLDTMSLVGGKMLIIDSLATMAKNSATEMSVADRQMLLLRVASDLKLLASTYDAYIVTTNHTSTRKDHSGLYSQPALGLAWSHCITNRIVFEKVGRGRSTMAMTVHKAVVAGPACIPYLLTKAGLQPPVGTAIDSFDDEFSWDESVLDALNGADDVRLHPVQHVSQRDTPSQDHGGAATSAVVSTKSDKLIGALVHEELVAATPSDGEDARCEEEVQPPASDAARRYVDEIVPASDDDEE</sequence>
<dbReference type="AlphaFoldDB" id="A0A024U7F8"/>
<dbReference type="InterPro" id="IPR030548">
    <property type="entry name" value="RAD51B"/>
</dbReference>
<dbReference type="VEuPathDB" id="FungiDB:H310_06188"/>
<dbReference type="eggNOG" id="KOG1433">
    <property type="taxonomic scope" value="Eukaryota"/>
</dbReference>
<dbReference type="Gene3D" id="3.40.50.300">
    <property type="entry name" value="P-loop containing nucleotide triphosphate hydrolases"/>
    <property type="match status" value="1"/>
</dbReference>
<dbReference type="EMBL" id="KI913962">
    <property type="protein sequence ID" value="ETW01528.1"/>
    <property type="molecule type" value="Genomic_DNA"/>
</dbReference>
<dbReference type="GO" id="GO:0003697">
    <property type="term" value="F:single-stranded DNA binding"/>
    <property type="evidence" value="ECO:0007669"/>
    <property type="project" value="TreeGrafter"/>
</dbReference>
<dbReference type="PANTHER" id="PTHR46456">
    <property type="entry name" value="DNA REPAIR PROTEIN RAD51 HOMOLOG 2"/>
    <property type="match status" value="1"/>
</dbReference>
<organism evidence="3">
    <name type="scientific">Aphanomyces invadans</name>
    <dbReference type="NCBI Taxonomy" id="157072"/>
    <lineage>
        <taxon>Eukaryota</taxon>
        <taxon>Sar</taxon>
        <taxon>Stramenopiles</taxon>
        <taxon>Oomycota</taxon>
        <taxon>Saprolegniomycetes</taxon>
        <taxon>Saprolegniales</taxon>
        <taxon>Verrucalvaceae</taxon>
        <taxon>Aphanomyces</taxon>
    </lineage>
</organism>
<reference evidence="3" key="1">
    <citation type="submission" date="2013-12" db="EMBL/GenBank/DDBJ databases">
        <title>The Genome Sequence of Aphanomyces invadans NJM9701.</title>
        <authorList>
            <consortium name="The Broad Institute Genomics Platform"/>
            <person name="Russ C."/>
            <person name="Tyler B."/>
            <person name="van West P."/>
            <person name="Dieguez-Uribeondo J."/>
            <person name="Young S.K."/>
            <person name="Zeng Q."/>
            <person name="Gargeya S."/>
            <person name="Fitzgerald M."/>
            <person name="Abouelleil A."/>
            <person name="Alvarado L."/>
            <person name="Chapman S.B."/>
            <person name="Gainer-Dewar J."/>
            <person name="Goldberg J."/>
            <person name="Griggs A."/>
            <person name="Gujja S."/>
            <person name="Hansen M."/>
            <person name="Howarth C."/>
            <person name="Imamovic A."/>
            <person name="Ireland A."/>
            <person name="Larimer J."/>
            <person name="McCowan C."/>
            <person name="Murphy C."/>
            <person name="Pearson M."/>
            <person name="Poon T.W."/>
            <person name="Priest M."/>
            <person name="Roberts A."/>
            <person name="Saif S."/>
            <person name="Shea T."/>
            <person name="Sykes S."/>
            <person name="Wortman J."/>
            <person name="Nusbaum C."/>
            <person name="Birren B."/>
        </authorList>
    </citation>
    <scope>NUCLEOTIDE SEQUENCE [LARGE SCALE GENOMIC DNA]</scope>
    <source>
        <strain evidence="3">NJM9701</strain>
    </source>
</reference>
<dbReference type="GO" id="GO:0005657">
    <property type="term" value="C:replication fork"/>
    <property type="evidence" value="ECO:0007669"/>
    <property type="project" value="TreeGrafter"/>
</dbReference>
<feature type="domain" description="RecA family profile 1" evidence="2">
    <location>
        <begin position="123"/>
        <end position="301"/>
    </location>
</feature>
<accession>A0A024U7F8</accession>
<dbReference type="OrthoDB" id="5957327at2759"/>
<dbReference type="RefSeq" id="XP_008869376.1">
    <property type="nucleotide sequence ID" value="XM_008871154.1"/>
</dbReference>
<dbReference type="PROSITE" id="PS50162">
    <property type="entry name" value="RECA_2"/>
    <property type="match status" value="1"/>
</dbReference>
<evidence type="ECO:0000313" key="3">
    <source>
        <dbReference type="EMBL" id="ETW01528.1"/>
    </source>
</evidence>
<dbReference type="GO" id="GO:0140664">
    <property type="term" value="F:ATP-dependent DNA damage sensor activity"/>
    <property type="evidence" value="ECO:0007669"/>
    <property type="project" value="InterPro"/>
</dbReference>
<dbReference type="Pfam" id="PF08423">
    <property type="entry name" value="Rad51"/>
    <property type="match status" value="1"/>
</dbReference>